<feature type="transmembrane region" description="Helical" evidence="1">
    <location>
        <begin position="211"/>
        <end position="231"/>
    </location>
</feature>
<feature type="transmembrane region" description="Helical" evidence="1">
    <location>
        <begin position="259"/>
        <end position="279"/>
    </location>
</feature>
<dbReference type="Proteomes" id="UP000095038">
    <property type="component" value="Unassembled WGS sequence"/>
</dbReference>
<keyword evidence="1" id="KW-0472">Membrane</keyword>
<protein>
    <submittedName>
        <fullName evidence="2">Uncharacterized protein</fullName>
    </submittedName>
</protein>
<evidence type="ECO:0000313" key="2">
    <source>
        <dbReference type="EMBL" id="ODV61857.1"/>
    </source>
</evidence>
<keyword evidence="3" id="KW-1185">Reference proteome</keyword>
<organism evidence="2 3">
    <name type="scientific">Ascoidea rubescens DSM 1968</name>
    <dbReference type="NCBI Taxonomy" id="1344418"/>
    <lineage>
        <taxon>Eukaryota</taxon>
        <taxon>Fungi</taxon>
        <taxon>Dikarya</taxon>
        <taxon>Ascomycota</taxon>
        <taxon>Saccharomycotina</taxon>
        <taxon>Saccharomycetes</taxon>
        <taxon>Ascoideaceae</taxon>
        <taxon>Ascoidea</taxon>
    </lineage>
</organism>
<feature type="transmembrane region" description="Helical" evidence="1">
    <location>
        <begin position="115"/>
        <end position="134"/>
    </location>
</feature>
<feature type="transmembrane region" description="Helical" evidence="1">
    <location>
        <begin position="16"/>
        <end position="34"/>
    </location>
</feature>
<dbReference type="AlphaFoldDB" id="A0A1D2VK15"/>
<accession>A0A1D2VK15</accession>
<feature type="transmembrane region" description="Helical" evidence="1">
    <location>
        <begin position="180"/>
        <end position="202"/>
    </location>
</feature>
<evidence type="ECO:0000256" key="1">
    <source>
        <dbReference type="SAM" id="Phobius"/>
    </source>
</evidence>
<dbReference type="OrthoDB" id="1898221at2759"/>
<evidence type="ECO:0000313" key="3">
    <source>
        <dbReference type="Proteomes" id="UP000095038"/>
    </source>
</evidence>
<name>A0A1D2VK15_9ASCO</name>
<keyword evidence="1" id="KW-0812">Transmembrane</keyword>
<dbReference type="GeneID" id="30965865"/>
<feature type="transmembrane region" description="Helical" evidence="1">
    <location>
        <begin position="54"/>
        <end position="74"/>
    </location>
</feature>
<dbReference type="InParanoid" id="A0A1D2VK15"/>
<reference evidence="3" key="1">
    <citation type="submission" date="2016-05" db="EMBL/GenBank/DDBJ databases">
        <title>Comparative genomics of biotechnologically important yeasts.</title>
        <authorList>
            <consortium name="DOE Joint Genome Institute"/>
            <person name="Riley R."/>
            <person name="Haridas S."/>
            <person name="Wolfe K.H."/>
            <person name="Lopes M.R."/>
            <person name="Hittinger C.T."/>
            <person name="Goker M."/>
            <person name="Salamov A."/>
            <person name="Wisecaver J."/>
            <person name="Long T.M."/>
            <person name="Aerts A.L."/>
            <person name="Barry K."/>
            <person name="Choi C."/>
            <person name="Clum A."/>
            <person name="Coughlan A.Y."/>
            <person name="Deshpande S."/>
            <person name="Douglass A.P."/>
            <person name="Hanson S.J."/>
            <person name="Klenk H.-P."/>
            <person name="Labutti K."/>
            <person name="Lapidus A."/>
            <person name="Lindquist E."/>
            <person name="Lipzen A."/>
            <person name="Meier-Kolthoff J.P."/>
            <person name="Ohm R.A."/>
            <person name="Otillar R.P."/>
            <person name="Pangilinan J."/>
            <person name="Peng Y."/>
            <person name="Rokas A."/>
            <person name="Rosa C.A."/>
            <person name="Scheuner C."/>
            <person name="Sibirny A.A."/>
            <person name="Slot J.C."/>
            <person name="Stielow J.B."/>
            <person name="Sun H."/>
            <person name="Kurtzman C.P."/>
            <person name="Blackwell M."/>
            <person name="Grigoriev I.V."/>
            <person name="Jeffries T.W."/>
        </authorList>
    </citation>
    <scope>NUCLEOTIDE SEQUENCE [LARGE SCALE GENOMIC DNA]</scope>
    <source>
        <strain evidence="3">DSM 1968</strain>
    </source>
</reference>
<dbReference type="EMBL" id="KV454478">
    <property type="protein sequence ID" value="ODV61857.1"/>
    <property type="molecule type" value="Genomic_DNA"/>
</dbReference>
<sequence>MNYSNKKSLRKPDNVYSSYLNAFSFILISISLYYKCQLTLPSNLKLAGNKQFLSTLICLLTLVYNLITIICFFLNKINSNHNHNLNLNINHNLNHNNNNKDKLSVSSLYYFKNNFIHSICLIIQFLIFVIYWPLKLYNRDLLYYSSSNSKSFPDILSNQLSSLTSSASSSNVNNYDELNFLIELTIHILPYLLLLTDFLFFLPNYQIKKRLISLLIAVLIFFYYVFLLLLVDTGLNQNLPYPFLQSLIYSINHNNIKSIFLDVLIILVVCNLSFIVFIIHKKLHSLAVKNKINEKPITFLELI</sequence>
<proteinExistence type="predicted"/>
<gene>
    <name evidence="2" type="ORF">ASCRUDRAFT_7330</name>
</gene>
<keyword evidence="1" id="KW-1133">Transmembrane helix</keyword>
<dbReference type="RefSeq" id="XP_020048164.1">
    <property type="nucleotide sequence ID" value="XM_020192229.1"/>
</dbReference>